<dbReference type="EMBL" id="VSSQ01022582">
    <property type="protein sequence ID" value="MPM68989.1"/>
    <property type="molecule type" value="Genomic_DNA"/>
</dbReference>
<proteinExistence type="predicted"/>
<organism evidence="1">
    <name type="scientific">bioreactor metagenome</name>
    <dbReference type="NCBI Taxonomy" id="1076179"/>
    <lineage>
        <taxon>unclassified sequences</taxon>
        <taxon>metagenomes</taxon>
        <taxon>ecological metagenomes</taxon>
    </lineage>
</organism>
<sequence length="74" mass="8265">MPYPLFVTFPDLRVPDPPSPSVTPPALRDAADVKVALMVWDDETPLKVYVDDTPIDEPSTFTFVIVYPEFAVIV</sequence>
<accession>A0A645BU82</accession>
<gene>
    <name evidence="1" type="ORF">SDC9_115926</name>
</gene>
<protein>
    <submittedName>
        <fullName evidence="1">Uncharacterized protein</fullName>
    </submittedName>
</protein>
<comment type="caution">
    <text evidence="1">The sequence shown here is derived from an EMBL/GenBank/DDBJ whole genome shotgun (WGS) entry which is preliminary data.</text>
</comment>
<name>A0A645BU82_9ZZZZ</name>
<reference evidence="1" key="1">
    <citation type="submission" date="2019-08" db="EMBL/GenBank/DDBJ databases">
        <authorList>
            <person name="Kucharzyk K."/>
            <person name="Murdoch R.W."/>
            <person name="Higgins S."/>
            <person name="Loffler F."/>
        </authorList>
    </citation>
    <scope>NUCLEOTIDE SEQUENCE</scope>
</reference>
<evidence type="ECO:0000313" key="1">
    <source>
        <dbReference type="EMBL" id="MPM68989.1"/>
    </source>
</evidence>
<dbReference type="AlphaFoldDB" id="A0A645BU82"/>